<gene>
    <name evidence="2" type="ORF">LTR36_008307</name>
</gene>
<evidence type="ECO:0000313" key="2">
    <source>
        <dbReference type="EMBL" id="KAK4541082.1"/>
    </source>
</evidence>
<dbReference type="AlphaFoldDB" id="A0AAV9J823"/>
<organism evidence="2 3">
    <name type="scientific">Oleoguttula mirabilis</name>
    <dbReference type="NCBI Taxonomy" id="1507867"/>
    <lineage>
        <taxon>Eukaryota</taxon>
        <taxon>Fungi</taxon>
        <taxon>Dikarya</taxon>
        <taxon>Ascomycota</taxon>
        <taxon>Pezizomycotina</taxon>
        <taxon>Dothideomycetes</taxon>
        <taxon>Dothideomycetidae</taxon>
        <taxon>Mycosphaerellales</taxon>
        <taxon>Teratosphaeriaceae</taxon>
        <taxon>Oleoguttula</taxon>
    </lineage>
</organism>
<evidence type="ECO:0000256" key="1">
    <source>
        <dbReference type="SAM" id="MobiDB-lite"/>
    </source>
</evidence>
<sequence>MQALGLLHQDAHPAQPARPQIDDQAPTPQGEPEIQRRHRVPRQPMTRPPEDLVIVLREDGSWGGQRRGSLTTAADVFIAMNMGSGRQSSGGAGQQQLYPQPLRTSSTGHPRARQAAAAGSVAEDTAGEEVEMDVLALQGRPQQMNEAFRADLRGAHGDGEEGSGGVGDRAANGERSAWRANDGQ</sequence>
<comment type="caution">
    <text evidence="2">The sequence shown here is derived from an EMBL/GenBank/DDBJ whole genome shotgun (WGS) entry which is preliminary data.</text>
</comment>
<dbReference type="Proteomes" id="UP001324427">
    <property type="component" value="Unassembled WGS sequence"/>
</dbReference>
<reference evidence="2 3" key="1">
    <citation type="submission" date="2021-11" db="EMBL/GenBank/DDBJ databases">
        <title>Black yeast isolated from Biological Soil Crust.</title>
        <authorList>
            <person name="Kurbessoian T."/>
        </authorList>
    </citation>
    <scope>NUCLEOTIDE SEQUENCE [LARGE SCALE GENOMIC DNA]</scope>
    <source>
        <strain evidence="2 3">CCFEE 5522</strain>
    </source>
</reference>
<accession>A0AAV9J823</accession>
<dbReference type="EMBL" id="JAVFHQ010000057">
    <property type="protein sequence ID" value="KAK4541082.1"/>
    <property type="molecule type" value="Genomic_DNA"/>
</dbReference>
<feature type="region of interest" description="Disordered" evidence="1">
    <location>
        <begin position="83"/>
        <end position="184"/>
    </location>
</feature>
<keyword evidence="3" id="KW-1185">Reference proteome</keyword>
<feature type="region of interest" description="Disordered" evidence="1">
    <location>
        <begin position="1"/>
        <end position="52"/>
    </location>
</feature>
<protein>
    <submittedName>
        <fullName evidence="2">Uncharacterized protein</fullName>
    </submittedName>
</protein>
<name>A0AAV9J823_9PEZI</name>
<feature type="compositionally biased region" description="Basic and acidic residues" evidence="1">
    <location>
        <begin position="148"/>
        <end position="159"/>
    </location>
</feature>
<evidence type="ECO:0000313" key="3">
    <source>
        <dbReference type="Proteomes" id="UP001324427"/>
    </source>
</evidence>
<proteinExistence type="predicted"/>